<dbReference type="PANTHER" id="PTHR10272">
    <property type="entry name" value="PLATELET-ACTIVATING FACTOR ACETYLHYDROLASE"/>
    <property type="match status" value="1"/>
</dbReference>
<dbReference type="EMBL" id="FXBL01000004">
    <property type="protein sequence ID" value="SMH55886.1"/>
    <property type="molecule type" value="Genomic_DNA"/>
</dbReference>
<evidence type="ECO:0000313" key="4">
    <source>
        <dbReference type="EMBL" id="SMH55886.1"/>
    </source>
</evidence>
<dbReference type="SUPFAM" id="SSF53474">
    <property type="entry name" value="alpha/beta-Hydrolases"/>
    <property type="match status" value="1"/>
</dbReference>
<protein>
    <submittedName>
        <fullName evidence="4">Predicted dienelactone hydrolase</fullName>
    </submittedName>
</protein>
<accession>A0A1X7PUQ2</accession>
<keyword evidence="5" id="KW-1185">Reference proteome</keyword>
<dbReference type="InterPro" id="IPR029058">
    <property type="entry name" value="AB_hydrolase_fold"/>
</dbReference>
<dbReference type="GO" id="GO:0016042">
    <property type="term" value="P:lipid catabolic process"/>
    <property type="evidence" value="ECO:0007669"/>
    <property type="project" value="UniProtKB-KW"/>
</dbReference>
<proteinExistence type="predicted"/>
<evidence type="ECO:0000256" key="1">
    <source>
        <dbReference type="ARBA" id="ARBA00022801"/>
    </source>
</evidence>
<reference evidence="5" key="1">
    <citation type="submission" date="2017-04" db="EMBL/GenBank/DDBJ databases">
        <authorList>
            <person name="Varghese N."/>
            <person name="Submissions S."/>
        </authorList>
    </citation>
    <scope>NUCLEOTIDE SEQUENCE [LARGE SCALE GENOMIC DNA]</scope>
    <source>
        <strain evidence="5">B5P</strain>
    </source>
</reference>
<evidence type="ECO:0000256" key="2">
    <source>
        <dbReference type="ARBA" id="ARBA00022963"/>
    </source>
</evidence>
<dbReference type="AlphaFoldDB" id="A0A1X7PUQ2"/>
<gene>
    <name evidence="4" type="ORF">SAMN02982922_5414</name>
</gene>
<dbReference type="Proteomes" id="UP000193083">
    <property type="component" value="Unassembled WGS sequence"/>
</dbReference>
<dbReference type="GO" id="GO:0003847">
    <property type="term" value="F:1-alkyl-2-acetylglycerophosphocholine esterase activity"/>
    <property type="evidence" value="ECO:0007669"/>
    <property type="project" value="TreeGrafter"/>
</dbReference>
<dbReference type="PANTHER" id="PTHR10272:SF0">
    <property type="entry name" value="PLATELET-ACTIVATING FACTOR ACETYLHYDROLASE"/>
    <property type="match status" value="1"/>
</dbReference>
<keyword evidence="1 4" id="KW-0378">Hydrolase</keyword>
<sequence length="317" mass="34584">MSGVYVSDIPAGDVREADDVIAGAPGIGPGLTCRWPSGRAPLAFVLFCHGLGSNGREYANLARHWARHGYLVIQPTFSDAIGRVARAEPALGLDPDADLSRWWQMPDIWPRMHEILHAPERWLDRVATVGRVMDSLDRVFEATSGRPDQPVRGAIAGHSFGAYTAQLLAGAEINLLEGQARRFRDDRFAAAILLSGQGRDQQGLRDGSWDGMEGPVLTVTGTLDRGAKGGDWRWKSEPYDLAPAGDKYLAVLDEADHYLGGFSDNGVQPQVPAQQAALRQLTLAFLDAHVRNIPTARRWLASIDTTIGPCRLAFSRK</sequence>
<keyword evidence="3" id="KW-0443">Lipid metabolism</keyword>
<dbReference type="OrthoDB" id="339159at2"/>
<dbReference type="Gene3D" id="3.40.50.1820">
    <property type="entry name" value="alpha/beta hydrolase"/>
    <property type="match status" value="1"/>
</dbReference>
<name>A0A1X7PUQ2_9HYPH</name>
<organism evidence="4 5">
    <name type="scientific">Mesorhizobium australicum</name>
    <dbReference type="NCBI Taxonomy" id="536018"/>
    <lineage>
        <taxon>Bacteria</taxon>
        <taxon>Pseudomonadati</taxon>
        <taxon>Pseudomonadota</taxon>
        <taxon>Alphaproteobacteria</taxon>
        <taxon>Hyphomicrobiales</taxon>
        <taxon>Phyllobacteriaceae</taxon>
        <taxon>Mesorhizobium</taxon>
    </lineage>
</organism>
<evidence type="ECO:0000313" key="5">
    <source>
        <dbReference type="Proteomes" id="UP000193083"/>
    </source>
</evidence>
<dbReference type="RefSeq" id="WP_085466999.1">
    <property type="nucleotide sequence ID" value="NZ_FXBL01000004.1"/>
</dbReference>
<keyword evidence="2" id="KW-0442">Lipid degradation</keyword>
<evidence type="ECO:0000256" key="3">
    <source>
        <dbReference type="ARBA" id="ARBA00023098"/>
    </source>
</evidence>